<keyword evidence="2" id="KW-1185">Reference proteome</keyword>
<name>A0A517U5T5_9BACT</name>
<dbReference type="KEGG" id="llh:I41_52080"/>
<evidence type="ECO:0000313" key="2">
    <source>
        <dbReference type="Proteomes" id="UP000317909"/>
    </source>
</evidence>
<dbReference type="Proteomes" id="UP000317909">
    <property type="component" value="Chromosome"/>
</dbReference>
<dbReference type="EMBL" id="CP036339">
    <property type="protein sequence ID" value="QDT75963.1"/>
    <property type="molecule type" value="Genomic_DNA"/>
</dbReference>
<sequence>MAAIKAIWLPRRIVAPQVLHAGIAAQRIVNFIPNRYFKEISPDVHVLIVRDRLRRLGGQLQRTFMS</sequence>
<reference evidence="1 2" key="1">
    <citation type="submission" date="2019-02" db="EMBL/GenBank/DDBJ databases">
        <title>Deep-cultivation of Planctomycetes and their phenomic and genomic characterization uncovers novel biology.</title>
        <authorList>
            <person name="Wiegand S."/>
            <person name="Jogler M."/>
            <person name="Boedeker C."/>
            <person name="Pinto D."/>
            <person name="Vollmers J."/>
            <person name="Rivas-Marin E."/>
            <person name="Kohn T."/>
            <person name="Peeters S.H."/>
            <person name="Heuer A."/>
            <person name="Rast P."/>
            <person name="Oberbeckmann S."/>
            <person name="Bunk B."/>
            <person name="Jeske O."/>
            <person name="Meyerdierks A."/>
            <person name="Storesund J.E."/>
            <person name="Kallscheuer N."/>
            <person name="Luecker S."/>
            <person name="Lage O.M."/>
            <person name="Pohl T."/>
            <person name="Merkel B.J."/>
            <person name="Hornburger P."/>
            <person name="Mueller R.-W."/>
            <person name="Bruemmer F."/>
            <person name="Labrenz M."/>
            <person name="Spormann A.M."/>
            <person name="Op den Camp H."/>
            <person name="Overmann J."/>
            <person name="Amann R."/>
            <person name="Jetten M.S.M."/>
            <person name="Mascher T."/>
            <person name="Medema M.H."/>
            <person name="Devos D.P."/>
            <person name="Kaster A.-K."/>
            <person name="Ovreas L."/>
            <person name="Rohde M."/>
            <person name="Galperin M.Y."/>
            <person name="Jogler C."/>
        </authorList>
    </citation>
    <scope>NUCLEOTIDE SEQUENCE [LARGE SCALE GENOMIC DNA]</scope>
    <source>
        <strain evidence="1 2">I41</strain>
    </source>
</reference>
<organism evidence="1 2">
    <name type="scientific">Lacipirellula limnantheis</name>
    <dbReference type="NCBI Taxonomy" id="2528024"/>
    <lineage>
        <taxon>Bacteria</taxon>
        <taxon>Pseudomonadati</taxon>
        <taxon>Planctomycetota</taxon>
        <taxon>Planctomycetia</taxon>
        <taxon>Pirellulales</taxon>
        <taxon>Lacipirellulaceae</taxon>
        <taxon>Lacipirellula</taxon>
    </lineage>
</organism>
<accession>A0A517U5T5</accession>
<protein>
    <submittedName>
        <fullName evidence="1">Uncharacterized protein</fullName>
    </submittedName>
</protein>
<evidence type="ECO:0000313" key="1">
    <source>
        <dbReference type="EMBL" id="QDT75963.1"/>
    </source>
</evidence>
<dbReference type="AlphaFoldDB" id="A0A517U5T5"/>
<gene>
    <name evidence="1" type="ORF">I41_52080</name>
</gene>
<proteinExistence type="predicted"/>